<dbReference type="Proteomes" id="UP001160142">
    <property type="component" value="Unassembled WGS sequence"/>
</dbReference>
<evidence type="ECO:0008006" key="3">
    <source>
        <dbReference type="Google" id="ProtNLM"/>
    </source>
</evidence>
<proteinExistence type="predicted"/>
<name>A0ABT6KPF4_9MICO</name>
<reference evidence="1 2" key="1">
    <citation type="submission" date="2023-04" db="EMBL/GenBank/DDBJ databases">
        <title>Genome Encyclopedia of Bacteria and Archaea VI: Functional Genomics of Type Strains.</title>
        <authorList>
            <person name="Whitman W."/>
        </authorList>
    </citation>
    <scope>NUCLEOTIDE SEQUENCE [LARGE SCALE GENOMIC DNA]</scope>
    <source>
        <strain evidence="1 2">SG_E_30_P1</strain>
    </source>
</reference>
<evidence type="ECO:0000313" key="1">
    <source>
        <dbReference type="EMBL" id="MDH6181873.1"/>
    </source>
</evidence>
<organism evidence="1 2">
    <name type="scientific">Antiquaquibacter oligotrophicus</name>
    <dbReference type="NCBI Taxonomy" id="2880260"/>
    <lineage>
        <taxon>Bacteria</taxon>
        <taxon>Bacillati</taxon>
        <taxon>Actinomycetota</taxon>
        <taxon>Actinomycetes</taxon>
        <taxon>Micrococcales</taxon>
        <taxon>Microbacteriaceae</taxon>
        <taxon>Antiquaquibacter</taxon>
    </lineage>
</organism>
<evidence type="ECO:0000313" key="2">
    <source>
        <dbReference type="Proteomes" id="UP001160142"/>
    </source>
</evidence>
<protein>
    <recommendedName>
        <fullName evidence="3">Polysaccharide pyruvyl transferase</fullName>
    </recommendedName>
</protein>
<sequence>MNKVFVILTGAYGNTGDAVIRRRVLGWVRESGEVHAYVGNAPAGWIEELQLRQSEIAYKANQFRRWVRLLALSRRPILVLDPGQVPLSQRARKHELAFLVLTLVAKARGGIVIRPPRAFARNSDRLTIAIHRTGCKLSDLTLWRVPRCTDAMGVGRSTPDTAFQEALQIDNDLDRRSGVIISMRAKRDFPSDAWFAAIAQVVGDRKVITLSQVREDEDRSREIATRLSDLGADARLDPWGSRSDLEQERYVRALYGQSSLVISDRLHVLILASCAGSVPLEITEHAPSKAEEHFAAIGYTGVSLNLSQATGDAVAKFAIEAASRRASLTSLMLAAQAQLDAVESEIHGLIARKNISEVNNHQGARKK</sequence>
<accession>A0ABT6KPF4</accession>
<keyword evidence="2" id="KW-1185">Reference proteome</keyword>
<dbReference type="EMBL" id="JARXVQ010000001">
    <property type="protein sequence ID" value="MDH6181873.1"/>
    <property type="molecule type" value="Genomic_DNA"/>
</dbReference>
<gene>
    <name evidence="1" type="ORF">M2152_002055</name>
</gene>
<comment type="caution">
    <text evidence="1">The sequence shown here is derived from an EMBL/GenBank/DDBJ whole genome shotgun (WGS) entry which is preliminary data.</text>
</comment>